<accession>A0ABV2IXK4</accession>
<proteinExistence type="predicted"/>
<name>A0ABV2IXK4_9HYPH</name>
<sequence>MLRASKLSHIHNRVGHPGAVFAFWYFDPEPVTTQEREQPLLLTRAVKRPITSYL</sequence>
<dbReference type="Proteomes" id="UP001549047">
    <property type="component" value="Unassembled WGS sequence"/>
</dbReference>
<keyword evidence="2" id="KW-1185">Reference proteome</keyword>
<protein>
    <submittedName>
        <fullName evidence="1">Uncharacterized protein</fullName>
    </submittedName>
</protein>
<evidence type="ECO:0000313" key="2">
    <source>
        <dbReference type="Proteomes" id="UP001549047"/>
    </source>
</evidence>
<evidence type="ECO:0000313" key="1">
    <source>
        <dbReference type="EMBL" id="MET3613227.1"/>
    </source>
</evidence>
<organism evidence="1 2">
    <name type="scientific">Rhizobium aquaticum</name>
    <dbReference type="NCBI Taxonomy" id="1549636"/>
    <lineage>
        <taxon>Bacteria</taxon>
        <taxon>Pseudomonadati</taxon>
        <taxon>Pseudomonadota</taxon>
        <taxon>Alphaproteobacteria</taxon>
        <taxon>Hyphomicrobiales</taxon>
        <taxon>Rhizobiaceae</taxon>
        <taxon>Rhizobium/Agrobacterium group</taxon>
        <taxon>Rhizobium</taxon>
    </lineage>
</organism>
<gene>
    <name evidence="1" type="ORF">ABID16_001532</name>
</gene>
<reference evidence="1 2" key="1">
    <citation type="submission" date="2024-06" db="EMBL/GenBank/DDBJ databases">
        <title>Genomic Encyclopedia of Type Strains, Phase IV (KMG-IV): sequencing the most valuable type-strain genomes for metagenomic binning, comparative biology and taxonomic classification.</title>
        <authorList>
            <person name="Goeker M."/>
        </authorList>
    </citation>
    <scope>NUCLEOTIDE SEQUENCE [LARGE SCALE GENOMIC DNA]</scope>
    <source>
        <strain evidence="1 2">DSM 29780</strain>
    </source>
</reference>
<dbReference type="EMBL" id="JBEPMB010000001">
    <property type="protein sequence ID" value="MET3613227.1"/>
    <property type="molecule type" value="Genomic_DNA"/>
</dbReference>
<comment type="caution">
    <text evidence="1">The sequence shown here is derived from an EMBL/GenBank/DDBJ whole genome shotgun (WGS) entry which is preliminary data.</text>
</comment>